<keyword evidence="17" id="KW-0206">Cytoskeleton</keyword>
<gene>
    <name evidence="22" type="primary">TBLA0J02010</name>
    <name evidence="22" type="ORF">TBLA_0J02010</name>
</gene>
<evidence type="ECO:0000313" key="22">
    <source>
        <dbReference type="EMBL" id="CCH63195.1"/>
    </source>
</evidence>
<evidence type="ECO:0000259" key="20">
    <source>
        <dbReference type="PROSITE" id="PS50031"/>
    </source>
</evidence>
<dbReference type="eggNOG" id="KOG0998">
    <property type="taxonomic scope" value="Eukaryota"/>
</dbReference>
<dbReference type="Gene3D" id="1.10.238.10">
    <property type="entry name" value="EF-hand"/>
    <property type="match status" value="1"/>
</dbReference>
<dbReference type="STRING" id="1071380.I2H9Z3"/>
<evidence type="ECO:0000256" key="1">
    <source>
        <dbReference type="ARBA" id="ARBA00004125"/>
    </source>
</evidence>
<evidence type="ECO:0000256" key="9">
    <source>
        <dbReference type="ARBA" id="ARBA00022583"/>
    </source>
</evidence>
<keyword evidence="15" id="KW-0472">Membrane</keyword>
<dbReference type="GO" id="GO:0010008">
    <property type="term" value="C:endosome membrane"/>
    <property type="evidence" value="ECO:0007669"/>
    <property type="project" value="UniProtKB-SubCell"/>
</dbReference>
<dbReference type="SMART" id="SM00027">
    <property type="entry name" value="EH"/>
    <property type="match status" value="2"/>
</dbReference>
<keyword evidence="12" id="KW-0967">Endosome</keyword>
<evidence type="ECO:0000256" key="6">
    <source>
        <dbReference type="ARBA" id="ARBA00017312"/>
    </source>
</evidence>
<keyword evidence="10" id="KW-0479">Metal-binding</keyword>
<accession>I2H9Z3</accession>
<dbReference type="InterPro" id="IPR002048">
    <property type="entry name" value="EF_hand_dom"/>
</dbReference>
<dbReference type="EMBL" id="HE806325">
    <property type="protein sequence ID" value="CCH63195.1"/>
    <property type="molecule type" value="Genomic_DNA"/>
</dbReference>
<dbReference type="GeneID" id="14498377"/>
<evidence type="ECO:0000313" key="23">
    <source>
        <dbReference type="Proteomes" id="UP000002866"/>
    </source>
</evidence>
<protein>
    <recommendedName>
        <fullName evidence="6">Actin cytoskeleton-regulatory complex protein END3</fullName>
    </recommendedName>
    <alternativeName>
        <fullName evidence="5">Actin cytoskeleton-regulatory complex protein end3</fullName>
    </alternativeName>
    <alternativeName>
        <fullName evidence="18">Endocytosis protein 3</fullName>
    </alternativeName>
</protein>
<dbReference type="PROSITE" id="PS50031">
    <property type="entry name" value="EH"/>
    <property type="match status" value="2"/>
</dbReference>
<dbReference type="InterPro" id="IPR025604">
    <property type="entry name" value="End3"/>
</dbReference>
<evidence type="ECO:0000256" key="12">
    <source>
        <dbReference type="ARBA" id="ARBA00022753"/>
    </source>
</evidence>
<keyword evidence="13" id="KW-0106">Calcium</keyword>
<dbReference type="GO" id="GO:0003779">
    <property type="term" value="F:actin binding"/>
    <property type="evidence" value="ECO:0007669"/>
    <property type="project" value="UniProtKB-KW"/>
</dbReference>
<dbReference type="InterPro" id="IPR000261">
    <property type="entry name" value="EH_dom"/>
</dbReference>
<dbReference type="AlphaFoldDB" id="I2H9Z3"/>
<keyword evidence="8" id="KW-0963">Cytoplasm</keyword>
<evidence type="ECO:0000256" key="17">
    <source>
        <dbReference type="ARBA" id="ARBA00023212"/>
    </source>
</evidence>
<name>I2H9Z3_HENB6</name>
<dbReference type="Pfam" id="PF12763">
    <property type="entry name" value="EH"/>
    <property type="match status" value="1"/>
</dbReference>
<proteinExistence type="inferred from homology"/>
<keyword evidence="14" id="KW-0175">Coiled coil</keyword>
<keyword evidence="23" id="KW-1185">Reference proteome</keyword>
<evidence type="ECO:0000256" key="18">
    <source>
        <dbReference type="ARBA" id="ARBA00029684"/>
    </source>
</evidence>
<keyword evidence="16" id="KW-0009">Actin-binding</keyword>
<dbReference type="FunFam" id="1.10.238.10:FF:000323">
    <property type="entry name" value="Actin cytoskeleton-regulatory complex protein end3"/>
    <property type="match status" value="1"/>
</dbReference>
<comment type="similarity">
    <text evidence="4">Belongs to the END3 family.</text>
</comment>
<reference evidence="22 23" key="1">
    <citation type="journal article" date="2011" name="Proc. Natl. Acad. Sci. U.S.A.">
        <title>Evolutionary erosion of yeast sex chromosomes by mating-type switching accidents.</title>
        <authorList>
            <person name="Gordon J.L."/>
            <person name="Armisen D."/>
            <person name="Proux-Wera E."/>
            <person name="Oheigeartaigh S.S."/>
            <person name="Byrne K.P."/>
            <person name="Wolfe K.H."/>
        </authorList>
    </citation>
    <scope>NUCLEOTIDE SEQUENCE [LARGE SCALE GENOMIC DNA]</scope>
    <source>
        <strain evidence="23">ATCC 34711 / CBS 6284 / DSM 70876 / NBRC 10599 / NRRL Y-10934 / UCD 77-7</strain>
    </source>
</reference>
<keyword evidence="9" id="KW-0254">Endocytosis</keyword>
<evidence type="ECO:0000256" key="16">
    <source>
        <dbReference type="ARBA" id="ARBA00023203"/>
    </source>
</evidence>
<dbReference type="InterPro" id="IPR011992">
    <property type="entry name" value="EF-hand-dom_pair"/>
</dbReference>
<dbReference type="GO" id="GO:0005886">
    <property type="term" value="C:plasma membrane"/>
    <property type="evidence" value="ECO:0007669"/>
    <property type="project" value="UniProtKB-SubCell"/>
</dbReference>
<evidence type="ECO:0000256" key="7">
    <source>
        <dbReference type="ARBA" id="ARBA00022475"/>
    </source>
</evidence>
<dbReference type="GO" id="GO:0005509">
    <property type="term" value="F:calcium ion binding"/>
    <property type="evidence" value="ECO:0007669"/>
    <property type="project" value="InterPro"/>
</dbReference>
<dbReference type="Pfam" id="PF12761">
    <property type="entry name" value="End3"/>
    <property type="match status" value="1"/>
</dbReference>
<dbReference type="PANTHER" id="PTHR11216">
    <property type="entry name" value="EH DOMAIN"/>
    <property type="match status" value="1"/>
</dbReference>
<feature type="domain" description="EH" evidence="20">
    <location>
        <begin position="130"/>
        <end position="220"/>
    </location>
</feature>
<dbReference type="Proteomes" id="UP000002866">
    <property type="component" value="Chromosome 10"/>
</dbReference>
<feature type="domain" description="EH" evidence="20">
    <location>
        <begin position="8"/>
        <end position="98"/>
    </location>
</feature>
<dbReference type="InterPro" id="IPR018247">
    <property type="entry name" value="EF_Hand_1_Ca_BS"/>
</dbReference>
<evidence type="ECO:0000256" key="3">
    <source>
        <dbReference type="ARBA" id="ARBA00004413"/>
    </source>
</evidence>
<dbReference type="HOGENOM" id="CLU_040829_0_0_1"/>
<evidence type="ECO:0000256" key="8">
    <source>
        <dbReference type="ARBA" id="ARBA00022490"/>
    </source>
</evidence>
<evidence type="ECO:0000256" key="11">
    <source>
        <dbReference type="ARBA" id="ARBA00022737"/>
    </source>
</evidence>
<dbReference type="GO" id="GO:0030479">
    <property type="term" value="C:actin cortical patch"/>
    <property type="evidence" value="ECO:0007669"/>
    <property type="project" value="UniProtKB-SubCell"/>
</dbReference>
<feature type="compositionally biased region" description="Polar residues" evidence="19">
    <location>
        <begin position="222"/>
        <end position="236"/>
    </location>
</feature>
<dbReference type="GO" id="GO:0016197">
    <property type="term" value="P:endosomal transport"/>
    <property type="evidence" value="ECO:0007669"/>
    <property type="project" value="TreeGrafter"/>
</dbReference>
<evidence type="ECO:0000256" key="13">
    <source>
        <dbReference type="ARBA" id="ARBA00022837"/>
    </source>
</evidence>
<evidence type="ECO:0000256" key="2">
    <source>
        <dbReference type="ARBA" id="ARBA00004134"/>
    </source>
</evidence>
<dbReference type="OrthoDB" id="1716625at2759"/>
<feature type="domain" description="EF-hand" evidence="21">
    <location>
        <begin position="40"/>
        <end position="75"/>
    </location>
</feature>
<dbReference type="SUPFAM" id="SSF47473">
    <property type="entry name" value="EF-hand"/>
    <property type="match status" value="1"/>
</dbReference>
<dbReference type="KEGG" id="tbl:TBLA_0J02010"/>
<comment type="subcellular location">
    <subcellularLocation>
        <location evidence="3">Cell membrane</location>
        <topology evidence="3">Peripheral membrane protein</topology>
        <orientation evidence="3">Cytoplasmic side</orientation>
    </subcellularLocation>
    <subcellularLocation>
        <location evidence="2">Cytoplasm</location>
        <location evidence="2">Cytoskeleton</location>
        <location evidence="2">Actin patch</location>
    </subcellularLocation>
    <subcellularLocation>
        <location evidence="1">Endosome membrane</location>
        <topology evidence="1">Peripheral membrane protein</topology>
        <orientation evidence="1">Cytoplasmic side</orientation>
    </subcellularLocation>
</comment>
<dbReference type="GO" id="GO:0007015">
    <property type="term" value="P:actin filament organization"/>
    <property type="evidence" value="ECO:0007669"/>
    <property type="project" value="InterPro"/>
</dbReference>
<dbReference type="PROSITE" id="PS50222">
    <property type="entry name" value="EF_HAND_2"/>
    <property type="match status" value="1"/>
</dbReference>
<feature type="region of interest" description="Disordered" evidence="19">
    <location>
        <begin position="222"/>
        <end position="269"/>
    </location>
</feature>
<sequence>MPKLDQDEIKKYWKIFTTLKPSDNKVNYDQVKPILYNSKLDTSVTNKIWFLADIDDDDNLDFEEFVICMRLLFDMVNKVTTEVPKELPDWLVPGSKTKLLEERKKNTEKERESDPKVEVKQVNWNVTDFQKSEYQSILNSISNNDQFTFASLSLNLKSKFFNLANSDYDKMWQLVNPKNLPSVQKYPAFYFIHILKQRNDLGCELPTTLPSQLAEICRNQASTPTNPKSIQNNPKPSTTSTTTTTTTSSTSTSTINKTNIPPVSPTNYNGNTALLKEQYEGLLRYKRQIANAVPTNSSATVNVSAIMDDLKSMEEQVASLEGFLNNRKTELQSINDQVKTFERN</sequence>
<evidence type="ECO:0000259" key="21">
    <source>
        <dbReference type="PROSITE" id="PS50222"/>
    </source>
</evidence>
<dbReference type="GO" id="GO:0006897">
    <property type="term" value="P:endocytosis"/>
    <property type="evidence" value="ECO:0007669"/>
    <property type="project" value="UniProtKB-KW"/>
</dbReference>
<keyword evidence="11" id="KW-0677">Repeat</keyword>
<evidence type="ECO:0000256" key="15">
    <source>
        <dbReference type="ARBA" id="ARBA00023136"/>
    </source>
</evidence>
<dbReference type="InParanoid" id="I2H9Z3"/>
<keyword evidence="7" id="KW-1003">Cell membrane</keyword>
<dbReference type="PROSITE" id="PS00018">
    <property type="entry name" value="EF_HAND_1"/>
    <property type="match status" value="1"/>
</dbReference>
<feature type="compositionally biased region" description="Low complexity" evidence="19">
    <location>
        <begin position="237"/>
        <end position="254"/>
    </location>
</feature>
<evidence type="ECO:0000256" key="10">
    <source>
        <dbReference type="ARBA" id="ARBA00022723"/>
    </source>
</evidence>
<feature type="compositionally biased region" description="Polar residues" evidence="19">
    <location>
        <begin position="255"/>
        <end position="269"/>
    </location>
</feature>
<evidence type="ECO:0000256" key="5">
    <source>
        <dbReference type="ARBA" id="ARBA00013889"/>
    </source>
</evidence>
<dbReference type="RefSeq" id="XP_004182714.1">
    <property type="nucleotide sequence ID" value="XM_004182666.1"/>
</dbReference>
<evidence type="ECO:0000256" key="19">
    <source>
        <dbReference type="SAM" id="MobiDB-lite"/>
    </source>
</evidence>
<evidence type="ECO:0000256" key="4">
    <source>
        <dbReference type="ARBA" id="ARBA00009909"/>
    </source>
</evidence>
<evidence type="ECO:0000256" key="14">
    <source>
        <dbReference type="ARBA" id="ARBA00023054"/>
    </source>
</evidence>
<organism evidence="22 23">
    <name type="scientific">Henningerozyma blattae (strain ATCC 34711 / CBS 6284 / DSM 70876 / NBRC 10599 / NRRL Y-10934 / UCD 77-7)</name>
    <name type="common">Yeast</name>
    <name type="synonym">Tetrapisispora blattae</name>
    <dbReference type="NCBI Taxonomy" id="1071380"/>
    <lineage>
        <taxon>Eukaryota</taxon>
        <taxon>Fungi</taxon>
        <taxon>Dikarya</taxon>
        <taxon>Ascomycota</taxon>
        <taxon>Saccharomycotina</taxon>
        <taxon>Saccharomycetes</taxon>
        <taxon>Saccharomycetales</taxon>
        <taxon>Saccharomycetaceae</taxon>
        <taxon>Henningerozyma</taxon>
    </lineage>
</organism>
<dbReference type="OMA" id="HCLRQRN"/>